<feature type="domain" description="Exoribonuclease phosphorolytic" evidence="1">
    <location>
        <begin position="60"/>
        <end position="121"/>
    </location>
</feature>
<dbReference type="InterPro" id="IPR020568">
    <property type="entry name" value="Ribosomal_Su5_D2-typ_SF"/>
</dbReference>
<evidence type="ECO:0000313" key="2">
    <source>
        <dbReference type="EMBL" id="EST46658.1"/>
    </source>
</evidence>
<dbReference type="SUPFAM" id="SSF54211">
    <property type="entry name" value="Ribosomal protein S5 domain 2-like"/>
    <property type="match status" value="1"/>
</dbReference>
<protein>
    <submittedName>
        <fullName evidence="2">3' exoribonuclease family protein</fullName>
    </submittedName>
</protein>
<reference evidence="2 3" key="1">
    <citation type="journal article" date="2014" name="PLoS Genet.">
        <title>The Genome of Spironucleus salmonicida Highlights a Fish Pathogen Adapted to Fluctuating Environments.</title>
        <authorList>
            <person name="Xu F."/>
            <person name="Jerlstrom-Hultqvist J."/>
            <person name="Einarsson E."/>
            <person name="Astvaldsson A."/>
            <person name="Svard S.G."/>
            <person name="Andersson J.O."/>
        </authorList>
    </citation>
    <scope>NUCLEOTIDE SEQUENCE</scope>
    <source>
        <strain evidence="3">ATCC 50377</strain>
    </source>
</reference>
<dbReference type="Gene3D" id="3.30.230.70">
    <property type="entry name" value="GHMP Kinase, N-terminal domain"/>
    <property type="match status" value="1"/>
</dbReference>
<evidence type="ECO:0000313" key="3">
    <source>
        <dbReference type="EMBL" id="KAH0571263.1"/>
    </source>
</evidence>
<keyword evidence="4" id="KW-1185">Reference proteome</keyword>
<dbReference type="EMBL" id="KI546073">
    <property type="protein sequence ID" value="EST46658.1"/>
    <property type="molecule type" value="Genomic_DNA"/>
</dbReference>
<gene>
    <name evidence="2" type="ORF">SS50377_13463</name>
    <name evidence="3" type="ORF">SS50377_27564</name>
</gene>
<dbReference type="InterPro" id="IPR001247">
    <property type="entry name" value="ExoRNase_PH_dom1"/>
</dbReference>
<accession>V6LR06</accession>
<evidence type="ECO:0000259" key="1">
    <source>
        <dbReference type="Pfam" id="PF01138"/>
    </source>
</evidence>
<reference evidence="3" key="2">
    <citation type="submission" date="2020-12" db="EMBL/GenBank/DDBJ databases">
        <title>New Spironucleus salmonicida genome in near-complete chromosomes.</title>
        <authorList>
            <person name="Xu F."/>
            <person name="Kurt Z."/>
            <person name="Jimenez-Gonzalez A."/>
            <person name="Astvaldsson A."/>
            <person name="Andersson J.O."/>
            <person name="Svard S.G."/>
        </authorList>
    </citation>
    <scope>NUCLEOTIDE SEQUENCE</scope>
    <source>
        <strain evidence="3">ATCC 50377</strain>
    </source>
</reference>
<dbReference type="Proteomes" id="UP000018208">
    <property type="component" value="Unassembled WGS sequence"/>
</dbReference>
<name>V6LR06_9EUKA</name>
<dbReference type="InterPro" id="IPR027408">
    <property type="entry name" value="PNPase/RNase_PH_dom_sf"/>
</dbReference>
<dbReference type="Pfam" id="PF01138">
    <property type="entry name" value="RNase_PH"/>
    <property type="match status" value="1"/>
</dbReference>
<proteinExistence type="predicted"/>
<evidence type="ECO:0000313" key="4">
    <source>
        <dbReference type="Proteomes" id="UP000018208"/>
    </source>
</evidence>
<dbReference type="EMBL" id="AUWU02000007">
    <property type="protein sequence ID" value="KAH0571263.1"/>
    <property type="molecule type" value="Genomic_DNA"/>
</dbReference>
<dbReference type="VEuPathDB" id="GiardiaDB:SS50377_27564"/>
<organism evidence="2">
    <name type="scientific">Spironucleus salmonicida</name>
    <dbReference type="NCBI Taxonomy" id="348837"/>
    <lineage>
        <taxon>Eukaryota</taxon>
        <taxon>Metamonada</taxon>
        <taxon>Diplomonadida</taxon>
        <taxon>Hexamitidae</taxon>
        <taxon>Hexamitinae</taxon>
        <taxon>Spironucleus</taxon>
    </lineage>
</organism>
<dbReference type="AlphaFoldDB" id="V6LR06"/>
<sequence length="215" mass="23566">MLRIDCRKQYDLRDYKLLFPSRLGVTIIELGRTIVQAVVIKEEIPPTAKNTGQFIINSPFTHQTQFFVDRVLRQLLPLSTLQITPNKLAYKITLTITILTDDGCAASAAVTAGSAALLSSTLQVQFVPICVFFVPSAESSASASADPSIAEGEPTLMIAYDKSGSIFMMIGDATNCEESAIQGMGASALSVQMEDAVQSEIEKRRRERRARYLIK</sequence>